<comment type="catalytic activity">
    <reaction evidence="1">
        <text>a phosphate monoester + H2O = an alcohol + phosphate</text>
        <dbReference type="Rhea" id="RHEA:15017"/>
        <dbReference type="ChEBI" id="CHEBI:15377"/>
        <dbReference type="ChEBI" id="CHEBI:30879"/>
        <dbReference type="ChEBI" id="CHEBI:43474"/>
        <dbReference type="ChEBI" id="CHEBI:67140"/>
        <dbReference type="EC" id="3.1.3.2"/>
    </reaction>
</comment>
<evidence type="ECO:0000313" key="4">
    <source>
        <dbReference type="Proteomes" id="UP000887569"/>
    </source>
</evidence>
<dbReference type="InterPro" id="IPR033379">
    <property type="entry name" value="Acid_Pase_AS"/>
</dbReference>
<reference evidence="5" key="1">
    <citation type="submission" date="2022-11" db="UniProtKB">
        <authorList>
            <consortium name="WormBaseParasite"/>
        </authorList>
    </citation>
    <scope>IDENTIFICATION</scope>
</reference>
<keyword evidence="4" id="KW-1185">Reference proteome</keyword>
<protein>
    <submittedName>
        <fullName evidence="5">Acid phosphatase</fullName>
    </submittedName>
</protein>
<organism evidence="4 5">
    <name type="scientific">Parascaris univalens</name>
    <name type="common">Nematode worm</name>
    <dbReference type="NCBI Taxonomy" id="6257"/>
    <lineage>
        <taxon>Eukaryota</taxon>
        <taxon>Metazoa</taxon>
        <taxon>Ecdysozoa</taxon>
        <taxon>Nematoda</taxon>
        <taxon>Chromadorea</taxon>
        <taxon>Rhabditida</taxon>
        <taxon>Spirurina</taxon>
        <taxon>Ascaridomorpha</taxon>
        <taxon>Ascaridoidea</taxon>
        <taxon>Ascarididae</taxon>
        <taxon>Parascaris</taxon>
    </lineage>
</organism>
<dbReference type="WBParaSite" id="PgR040_g043_t01">
    <property type="protein sequence ID" value="PgR040_g043_t01"/>
    <property type="gene ID" value="PgR040_g043"/>
</dbReference>
<evidence type="ECO:0000256" key="2">
    <source>
        <dbReference type="ARBA" id="ARBA00005375"/>
    </source>
</evidence>
<proteinExistence type="inferred from homology"/>
<dbReference type="PANTHER" id="PTHR11567:SF198">
    <property type="entry name" value="HISTIDINE ACID PHOSPHATASE"/>
    <property type="match status" value="1"/>
</dbReference>
<dbReference type="PANTHER" id="PTHR11567">
    <property type="entry name" value="ACID PHOSPHATASE-RELATED"/>
    <property type="match status" value="1"/>
</dbReference>
<feature type="region of interest" description="Disordered" evidence="3">
    <location>
        <begin position="418"/>
        <end position="437"/>
    </location>
</feature>
<dbReference type="GO" id="GO:0003993">
    <property type="term" value="F:acid phosphatase activity"/>
    <property type="evidence" value="ECO:0007669"/>
    <property type="project" value="UniProtKB-EC"/>
</dbReference>
<name>A0A915BH61_PARUN</name>
<dbReference type="Gene3D" id="3.40.50.1240">
    <property type="entry name" value="Phosphoglycerate mutase-like"/>
    <property type="match status" value="1"/>
</dbReference>
<sequence length="462" mass="52581">MPTHFIRFIYFWTGVCLTTVFGDNLLMVQVLWRHGDRSPTKTFANDPNQESAWPLGFGQLTPQGMEQHMILGDLLYNEYVIKQQFLNTSLSFNQMYVRSTDVNRTYISAYSNLFGMYYNRTQSIPGTNFPENSRWPGIMVPFPVHSVTDYDHDYVGNPLSHCPRREWLWSKAKEAPELVKLQQEIESLLSRLKVVTGDEIDIDNLWYVRDAIFIEKLHQKPVIINDTLFDEINAVVDLLENYEDGIDLTPTHGIDFSIEIPKVRGGSTLWSVINNFDLKLHCLDPINQPQSRCQWMKNMKYYAYSVHDNTISALMATMGAKKKLVPYGYPAYSSCFSLELWDTPSGPAIRALYHPNHTTGFDVVTNAIRGCENITPEKCRYSIVRENANAFYPGNHQSALCEDTSSPSTDMWNAQTTTNVESTGRTDGSTRTPTAFPTTSKASKLQALLSSLPFIAMALKRI</sequence>
<dbReference type="PROSITE" id="PS00616">
    <property type="entry name" value="HIS_ACID_PHOSPHAT_1"/>
    <property type="match status" value="1"/>
</dbReference>
<dbReference type="InterPro" id="IPR000560">
    <property type="entry name" value="His_Pase_clade-2"/>
</dbReference>
<comment type="similarity">
    <text evidence="2">Belongs to the histidine acid phosphatase family.</text>
</comment>
<evidence type="ECO:0000256" key="1">
    <source>
        <dbReference type="ARBA" id="ARBA00000032"/>
    </source>
</evidence>
<dbReference type="Pfam" id="PF00328">
    <property type="entry name" value="His_Phos_2"/>
    <property type="match status" value="1"/>
</dbReference>
<accession>A0A915BH61</accession>
<dbReference type="CDD" id="cd07061">
    <property type="entry name" value="HP_HAP_like"/>
    <property type="match status" value="1"/>
</dbReference>
<evidence type="ECO:0000313" key="5">
    <source>
        <dbReference type="WBParaSite" id="PgR040_g043_t01"/>
    </source>
</evidence>
<dbReference type="Proteomes" id="UP000887569">
    <property type="component" value="Unplaced"/>
</dbReference>
<dbReference type="InterPro" id="IPR050645">
    <property type="entry name" value="Histidine_acid_phosphatase"/>
</dbReference>
<dbReference type="AlphaFoldDB" id="A0A915BH61"/>
<dbReference type="InterPro" id="IPR029033">
    <property type="entry name" value="His_PPase_superfam"/>
</dbReference>
<evidence type="ECO:0000256" key="3">
    <source>
        <dbReference type="SAM" id="MobiDB-lite"/>
    </source>
</evidence>
<dbReference type="SUPFAM" id="SSF53254">
    <property type="entry name" value="Phosphoglycerate mutase-like"/>
    <property type="match status" value="1"/>
</dbReference>